<gene>
    <name evidence="1" type="ORF">ACFY1D_36875</name>
</gene>
<reference evidence="1 2" key="1">
    <citation type="submission" date="2024-10" db="EMBL/GenBank/DDBJ databases">
        <title>The Natural Products Discovery Center: Release of the First 8490 Sequenced Strains for Exploring Actinobacteria Biosynthetic Diversity.</title>
        <authorList>
            <person name="Kalkreuter E."/>
            <person name="Kautsar S.A."/>
            <person name="Yang D."/>
            <person name="Bader C.D."/>
            <person name="Teijaro C.N."/>
            <person name="Fluegel L."/>
            <person name="Davis C.M."/>
            <person name="Simpson J.R."/>
            <person name="Lauterbach L."/>
            <person name="Steele A.D."/>
            <person name="Gui C."/>
            <person name="Meng S."/>
            <person name="Li G."/>
            <person name="Viehrig K."/>
            <person name="Ye F."/>
            <person name="Su P."/>
            <person name="Kiefer A.F."/>
            <person name="Nichols A."/>
            <person name="Cepeda A.J."/>
            <person name="Yan W."/>
            <person name="Fan B."/>
            <person name="Jiang Y."/>
            <person name="Adhikari A."/>
            <person name="Zheng C.-J."/>
            <person name="Schuster L."/>
            <person name="Cowan T.M."/>
            <person name="Smanski M.J."/>
            <person name="Chevrette M.G."/>
            <person name="De Carvalho L.P.S."/>
            <person name="Shen B."/>
        </authorList>
    </citation>
    <scope>NUCLEOTIDE SEQUENCE [LARGE SCALE GENOMIC DNA]</scope>
    <source>
        <strain evidence="1 2">NPDC001390</strain>
    </source>
</reference>
<keyword evidence="2" id="KW-1185">Reference proteome</keyword>
<sequence length="73" mass="8041">MSVYYPPAQQHEDLIRAALRVIQGTHYARPEDPHADAEAQYGEEQLALAARALTDAVNAKPADQQPIGWAKES</sequence>
<protein>
    <submittedName>
        <fullName evidence="1">Uncharacterized protein</fullName>
    </submittedName>
</protein>
<dbReference type="Proteomes" id="UP001602058">
    <property type="component" value="Unassembled WGS sequence"/>
</dbReference>
<organism evidence="1 2">
    <name type="scientific">Streptomyces bluensis</name>
    <dbReference type="NCBI Taxonomy" id="33897"/>
    <lineage>
        <taxon>Bacteria</taxon>
        <taxon>Bacillati</taxon>
        <taxon>Actinomycetota</taxon>
        <taxon>Actinomycetes</taxon>
        <taxon>Kitasatosporales</taxon>
        <taxon>Streptomycetaceae</taxon>
        <taxon>Streptomyces</taxon>
    </lineage>
</organism>
<dbReference type="RefSeq" id="WP_351086266.1">
    <property type="nucleotide sequence ID" value="NZ_JBEOZG010000037.1"/>
</dbReference>
<dbReference type="EMBL" id="JBIAWJ010000031">
    <property type="protein sequence ID" value="MFF4526946.1"/>
    <property type="molecule type" value="Genomic_DNA"/>
</dbReference>
<proteinExistence type="predicted"/>
<name>A0ABW6UU98_9ACTN</name>
<comment type="caution">
    <text evidence="1">The sequence shown here is derived from an EMBL/GenBank/DDBJ whole genome shotgun (WGS) entry which is preliminary data.</text>
</comment>
<evidence type="ECO:0000313" key="2">
    <source>
        <dbReference type="Proteomes" id="UP001602058"/>
    </source>
</evidence>
<evidence type="ECO:0000313" key="1">
    <source>
        <dbReference type="EMBL" id="MFF4526946.1"/>
    </source>
</evidence>
<accession>A0ABW6UU98</accession>